<name>A0A6L2NTP5_TANCI</name>
<reference evidence="3" key="1">
    <citation type="journal article" date="2019" name="Sci. Rep.">
        <title>Draft genome of Tanacetum cinerariifolium, the natural source of mosquito coil.</title>
        <authorList>
            <person name="Yamashiro T."/>
            <person name="Shiraishi A."/>
            <person name="Satake H."/>
            <person name="Nakayama K."/>
        </authorList>
    </citation>
    <scope>NUCLEOTIDE SEQUENCE</scope>
</reference>
<comment type="caution">
    <text evidence="3">The sequence shown here is derived from an EMBL/GenBank/DDBJ whole genome shotgun (WGS) entry which is preliminary data.</text>
</comment>
<protein>
    <recommendedName>
        <fullName evidence="2">Retrotransposon gag domain-containing protein</fullName>
    </recommendedName>
</protein>
<dbReference type="EMBL" id="BKCJ010009740">
    <property type="protein sequence ID" value="GEU88392.1"/>
    <property type="molecule type" value="Genomic_DNA"/>
</dbReference>
<dbReference type="Pfam" id="PF03732">
    <property type="entry name" value="Retrotrans_gag"/>
    <property type="match status" value="1"/>
</dbReference>
<evidence type="ECO:0000256" key="1">
    <source>
        <dbReference type="SAM" id="Coils"/>
    </source>
</evidence>
<dbReference type="Gene3D" id="2.40.70.10">
    <property type="entry name" value="Acid Proteases"/>
    <property type="match status" value="1"/>
</dbReference>
<evidence type="ECO:0000259" key="2">
    <source>
        <dbReference type="Pfam" id="PF03732"/>
    </source>
</evidence>
<feature type="coiled-coil region" evidence="1">
    <location>
        <begin position="171"/>
        <end position="198"/>
    </location>
</feature>
<gene>
    <name evidence="3" type="ORF">Tci_060370</name>
</gene>
<dbReference type="InterPro" id="IPR021109">
    <property type="entry name" value="Peptidase_aspartic_dom_sf"/>
</dbReference>
<sequence length="332" mass="38577">MKDKLSAHQETISILSKQKEAQIKLYKTREDKELDKVIELENKVKVLDNIVYKSGQSVQTMNMLNNKCRTSFAKPEFLNKAQRANPRLYDIGTVNSWNLFKKDFIQRYCPPSKTAKQLEEICNFKQEGDETLYQAWEQYNDLLYKFPLMTLIAIRRSSSKNIEGSSNSEGITAIVRKLDNLGRDMKKLKENVHAIQAGYLSASVNVIPKTMFEHLKLAQLKKTNMPVKMAYMTKRYPIEIVENDLVKIDRFLFPSDFVVMDMLNRRSRYKGVEFEVSSTRFHVVARGNEVVQWTLCKNLSLAIINRRGEQRSGESFVLILLLFHNFISLNVQ</sequence>
<organism evidence="3">
    <name type="scientific">Tanacetum cinerariifolium</name>
    <name type="common">Dalmatian daisy</name>
    <name type="synonym">Chrysanthemum cinerariifolium</name>
    <dbReference type="NCBI Taxonomy" id="118510"/>
    <lineage>
        <taxon>Eukaryota</taxon>
        <taxon>Viridiplantae</taxon>
        <taxon>Streptophyta</taxon>
        <taxon>Embryophyta</taxon>
        <taxon>Tracheophyta</taxon>
        <taxon>Spermatophyta</taxon>
        <taxon>Magnoliopsida</taxon>
        <taxon>eudicotyledons</taxon>
        <taxon>Gunneridae</taxon>
        <taxon>Pentapetalae</taxon>
        <taxon>asterids</taxon>
        <taxon>campanulids</taxon>
        <taxon>Asterales</taxon>
        <taxon>Asteraceae</taxon>
        <taxon>Asteroideae</taxon>
        <taxon>Anthemideae</taxon>
        <taxon>Anthemidinae</taxon>
        <taxon>Tanacetum</taxon>
    </lineage>
</organism>
<keyword evidence="1" id="KW-0175">Coiled coil</keyword>
<dbReference type="PANTHER" id="PTHR33067">
    <property type="entry name" value="RNA-DIRECTED DNA POLYMERASE-RELATED"/>
    <property type="match status" value="1"/>
</dbReference>
<accession>A0A6L2NTP5</accession>
<feature type="domain" description="Retrotransposon gag" evidence="2">
    <location>
        <begin position="93"/>
        <end position="147"/>
    </location>
</feature>
<proteinExistence type="predicted"/>
<dbReference type="PANTHER" id="PTHR33067:SF35">
    <property type="entry name" value="ASPARTIC PEPTIDASE DDI1-TYPE DOMAIN-CONTAINING PROTEIN"/>
    <property type="match status" value="1"/>
</dbReference>
<dbReference type="AlphaFoldDB" id="A0A6L2NTP5"/>
<dbReference type="InterPro" id="IPR005162">
    <property type="entry name" value="Retrotrans_gag_dom"/>
</dbReference>
<evidence type="ECO:0000313" key="3">
    <source>
        <dbReference type="EMBL" id="GEU88392.1"/>
    </source>
</evidence>